<evidence type="ECO:0000259" key="18">
    <source>
        <dbReference type="PROSITE" id="PS50835"/>
    </source>
</evidence>
<keyword evidence="6 13" id="KW-1133">Transmembrane helix</keyword>
<reference evidence="19" key="1">
    <citation type="submission" date="2018-11" db="EMBL/GenBank/DDBJ databases">
        <authorList>
            <person name="Alioto T."/>
            <person name="Alioto T."/>
        </authorList>
    </citation>
    <scope>NUCLEOTIDE SEQUENCE</scope>
</reference>
<keyword evidence="8 13" id="KW-0472">Membrane</keyword>
<organism evidence="19 20">
    <name type="scientific">Mytilus galloprovincialis</name>
    <name type="common">Mediterranean mussel</name>
    <dbReference type="NCBI Taxonomy" id="29158"/>
    <lineage>
        <taxon>Eukaryota</taxon>
        <taxon>Metazoa</taxon>
        <taxon>Spiralia</taxon>
        <taxon>Lophotrochozoa</taxon>
        <taxon>Mollusca</taxon>
        <taxon>Bivalvia</taxon>
        <taxon>Autobranchia</taxon>
        <taxon>Pteriomorphia</taxon>
        <taxon>Mytilida</taxon>
        <taxon>Mytiloidea</taxon>
        <taxon>Mytilidae</taxon>
        <taxon>Mytilinae</taxon>
        <taxon>Mytilus</taxon>
    </lineage>
</organism>
<dbReference type="InterPro" id="IPR000832">
    <property type="entry name" value="GPCR_2_secretin-like"/>
</dbReference>
<keyword evidence="3 13" id="KW-0812">Transmembrane</keyword>
<evidence type="ECO:0000256" key="1">
    <source>
        <dbReference type="ARBA" id="ARBA00004141"/>
    </source>
</evidence>
<feature type="domain" description="GAIN-B" evidence="15">
    <location>
        <begin position="1186"/>
        <end position="1335"/>
    </location>
</feature>
<feature type="transmembrane region" description="Helical" evidence="13">
    <location>
        <begin position="1378"/>
        <end position="1398"/>
    </location>
</feature>
<evidence type="ECO:0000259" key="16">
    <source>
        <dbReference type="PROSITE" id="PS50227"/>
    </source>
</evidence>
<evidence type="ECO:0000256" key="9">
    <source>
        <dbReference type="ARBA" id="ARBA00023157"/>
    </source>
</evidence>
<dbReference type="InterPro" id="IPR036179">
    <property type="entry name" value="Ig-like_dom_sf"/>
</dbReference>
<dbReference type="CDD" id="cd00037">
    <property type="entry name" value="CLECT"/>
    <property type="match status" value="1"/>
</dbReference>
<evidence type="ECO:0000259" key="17">
    <source>
        <dbReference type="PROSITE" id="PS50261"/>
    </source>
</evidence>
<evidence type="ECO:0000256" key="4">
    <source>
        <dbReference type="ARBA" id="ARBA00022729"/>
    </source>
</evidence>
<evidence type="ECO:0000256" key="13">
    <source>
        <dbReference type="SAM" id="Phobius"/>
    </source>
</evidence>
<dbReference type="Gene3D" id="3.10.100.10">
    <property type="entry name" value="Mannose-Binding Protein A, subunit A"/>
    <property type="match status" value="1"/>
</dbReference>
<dbReference type="CDD" id="cd15040">
    <property type="entry name" value="7tmB2_Adhesion"/>
    <property type="match status" value="2"/>
</dbReference>
<evidence type="ECO:0000256" key="3">
    <source>
        <dbReference type="ARBA" id="ARBA00022692"/>
    </source>
</evidence>
<keyword evidence="20" id="KW-1185">Reference proteome</keyword>
<dbReference type="SUPFAM" id="SSF48726">
    <property type="entry name" value="Immunoglobulin"/>
    <property type="match status" value="1"/>
</dbReference>
<evidence type="ECO:0000313" key="19">
    <source>
        <dbReference type="EMBL" id="VDI67126.1"/>
    </source>
</evidence>
<feature type="domain" description="G-protein coupled receptors family 2 profile 2" evidence="17">
    <location>
        <begin position="1342"/>
        <end position="1568"/>
    </location>
</feature>
<keyword evidence="12" id="KW-0807">Transducer</keyword>
<keyword evidence="10" id="KW-0675">Receptor</keyword>
<dbReference type="SMART" id="SM00034">
    <property type="entry name" value="CLECT"/>
    <property type="match status" value="1"/>
</dbReference>
<feature type="domain" description="G-protein coupled receptors family 2 profile 1" evidence="16">
    <location>
        <begin position="965"/>
        <end position="1054"/>
    </location>
</feature>
<keyword evidence="11" id="KW-0325">Glycoprotein</keyword>
<dbReference type="Pfam" id="PF02793">
    <property type="entry name" value="HRM"/>
    <property type="match status" value="1"/>
</dbReference>
<feature type="domain" description="C-type lectin" evidence="14">
    <location>
        <begin position="663"/>
        <end position="793"/>
    </location>
</feature>
<protein>
    <submittedName>
        <fullName evidence="19">Uncharacterized protein</fullName>
    </submittedName>
</protein>
<comment type="similarity">
    <text evidence="2">Belongs to the G-protein coupled receptor 2 family. Adhesion G-protein coupled receptor (ADGR) subfamily.</text>
</comment>
<dbReference type="InterPro" id="IPR007110">
    <property type="entry name" value="Ig-like_dom"/>
</dbReference>
<feature type="transmembrane region" description="Helical" evidence="13">
    <location>
        <begin position="358"/>
        <end position="376"/>
    </location>
</feature>
<dbReference type="Gene3D" id="1.20.1070.10">
    <property type="entry name" value="Rhodopsin 7-helix transmembrane proteins"/>
    <property type="match status" value="2"/>
</dbReference>
<feature type="transmembrane region" description="Helical" evidence="13">
    <location>
        <begin position="388"/>
        <end position="406"/>
    </location>
</feature>
<feature type="transmembrane region" description="Helical" evidence="13">
    <location>
        <begin position="467"/>
        <end position="490"/>
    </location>
</feature>
<dbReference type="InterPro" id="IPR036445">
    <property type="entry name" value="GPCR_2_extracell_dom_sf"/>
</dbReference>
<evidence type="ECO:0000256" key="6">
    <source>
        <dbReference type="ARBA" id="ARBA00022989"/>
    </source>
</evidence>
<comment type="caution">
    <text evidence="19">The sequence shown here is derived from an EMBL/GenBank/DDBJ whole genome shotgun (WGS) entry which is preliminary data.</text>
</comment>
<dbReference type="FunFam" id="1.20.1070.10:FF:000058">
    <property type="entry name" value="Adhesion G protein-coupled receptor F5"/>
    <property type="match status" value="1"/>
</dbReference>
<evidence type="ECO:0000256" key="2">
    <source>
        <dbReference type="ARBA" id="ARBA00007343"/>
    </source>
</evidence>
<feature type="transmembrane region" description="Helical" evidence="13">
    <location>
        <begin position="1433"/>
        <end position="1452"/>
    </location>
</feature>
<keyword evidence="7" id="KW-0297">G-protein coupled receptor</keyword>
<evidence type="ECO:0000256" key="5">
    <source>
        <dbReference type="ARBA" id="ARBA00022737"/>
    </source>
</evidence>
<feature type="transmembrane region" description="Helical" evidence="13">
    <location>
        <begin position="1516"/>
        <end position="1538"/>
    </location>
</feature>
<evidence type="ECO:0000259" key="15">
    <source>
        <dbReference type="PROSITE" id="PS50221"/>
    </source>
</evidence>
<dbReference type="PANTHER" id="PTHR12011:SF347">
    <property type="entry name" value="FI21270P1-RELATED"/>
    <property type="match status" value="1"/>
</dbReference>
<dbReference type="Gene3D" id="4.10.1240.10">
    <property type="entry name" value="GPCR, family 2, extracellular hormone receptor domain"/>
    <property type="match status" value="2"/>
</dbReference>
<dbReference type="PROSITE" id="PS00615">
    <property type="entry name" value="C_TYPE_LECTIN_1"/>
    <property type="match status" value="1"/>
</dbReference>
<dbReference type="PROSITE" id="PS50041">
    <property type="entry name" value="C_TYPE_LECTIN_2"/>
    <property type="match status" value="1"/>
</dbReference>
<dbReference type="InterPro" id="IPR008077">
    <property type="entry name" value="GPCR_2_brain_angio_inhib"/>
</dbReference>
<dbReference type="Gene3D" id="1.25.40.610">
    <property type="match status" value="1"/>
</dbReference>
<dbReference type="Pfam" id="PF00002">
    <property type="entry name" value="7tm_2"/>
    <property type="match status" value="3"/>
</dbReference>
<feature type="domain" description="G-protein coupled receptors family 2 profile 2" evidence="17">
    <location>
        <begin position="322"/>
        <end position="563"/>
    </location>
</feature>
<feature type="transmembrane region" description="Helical" evidence="13">
    <location>
        <begin position="427"/>
        <end position="447"/>
    </location>
</feature>
<comment type="subcellular location">
    <subcellularLocation>
        <location evidence="1">Membrane</location>
        <topology evidence="1">Multi-pass membrane protein</topology>
    </subcellularLocation>
</comment>
<dbReference type="PRINTS" id="PR01694">
    <property type="entry name" value="BAIPRECURSOR"/>
</dbReference>
<dbReference type="InterPro" id="IPR016186">
    <property type="entry name" value="C-type_lectin-like/link_sf"/>
</dbReference>
<dbReference type="InterPro" id="IPR001879">
    <property type="entry name" value="GPCR_2_extracellular_dom"/>
</dbReference>
<dbReference type="CDD" id="cd00096">
    <property type="entry name" value="Ig"/>
    <property type="match status" value="1"/>
</dbReference>
<evidence type="ECO:0000313" key="20">
    <source>
        <dbReference type="Proteomes" id="UP000596742"/>
    </source>
</evidence>
<dbReference type="PANTHER" id="PTHR12011">
    <property type="entry name" value="ADHESION G-PROTEIN COUPLED RECEPTOR"/>
    <property type="match status" value="1"/>
</dbReference>
<dbReference type="InterPro" id="IPR018378">
    <property type="entry name" value="C-type_lectin_CS"/>
</dbReference>
<feature type="transmembrane region" description="Helical" evidence="13">
    <location>
        <begin position="1472"/>
        <end position="1495"/>
    </location>
</feature>
<feature type="domain" description="G-protein coupled receptors family 2 profile 1" evidence="16">
    <location>
        <begin position="1"/>
        <end position="49"/>
    </location>
</feature>
<dbReference type="SUPFAM" id="SSF111418">
    <property type="entry name" value="Hormone receptor domain"/>
    <property type="match status" value="2"/>
</dbReference>
<dbReference type="Pfam" id="PF01825">
    <property type="entry name" value="GPS"/>
    <property type="match status" value="2"/>
</dbReference>
<dbReference type="InterPro" id="IPR000203">
    <property type="entry name" value="GPS"/>
</dbReference>
<feature type="transmembrane region" description="Helical" evidence="13">
    <location>
        <begin position="511"/>
        <end position="533"/>
    </location>
</feature>
<dbReference type="PROSITE" id="PS50221">
    <property type="entry name" value="GAIN_B"/>
    <property type="match status" value="2"/>
</dbReference>
<feature type="transmembrane region" description="Helical" evidence="13">
    <location>
        <begin position="1341"/>
        <end position="1366"/>
    </location>
</feature>
<keyword evidence="5" id="KW-0677">Repeat</keyword>
<dbReference type="InterPro" id="IPR001304">
    <property type="entry name" value="C-type_lectin-like"/>
</dbReference>
<dbReference type="Proteomes" id="UP000596742">
    <property type="component" value="Unassembled WGS sequence"/>
</dbReference>
<gene>
    <name evidence="19" type="ORF">MGAL_10B014188</name>
</gene>
<dbReference type="GO" id="GO:0004930">
    <property type="term" value="F:G protein-coupled receptor activity"/>
    <property type="evidence" value="ECO:0007669"/>
    <property type="project" value="UniProtKB-KW"/>
</dbReference>
<dbReference type="InterPro" id="IPR046338">
    <property type="entry name" value="GAIN_dom_sf"/>
</dbReference>
<keyword evidence="9" id="KW-1015">Disulfide bond</keyword>
<dbReference type="PROSITE" id="PS50227">
    <property type="entry name" value="G_PROTEIN_RECEP_F2_3"/>
    <property type="match status" value="2"/>
</dbReference>
<dbReference type="SUPFAM" id="SSF56436">
    <property type="entry name" value="C-type lectin-like"/>
    <property type="match status" value="1"/>
</dbReference>
<keyword evidence="4" id="KW-0732">Signal</keyword>
<dbReference type="PRINTS" id="PR00249">
    <property type="entry name" value="GPCRSECRETIN"/>
</dbReference>
<dbReference type="Gene3D" id="2.60.220.50">
    <property type="match status" value="2"/>
</dbReference>
<dbReference type="Pfam" id="PF00059">
    <property type="entry name" value="Lectin_C"/>
    <property type="match status" value="1"/>
</dbReference>
<dbReference type="InterPro" id="IPR017981">
    <property type="entry name" value="GPCR_2-like_7TM"/>
</dbReference>
<dbReference type="Gene3D" id="2.60.40.10">
    <property type="entry name" value="Immunoglobulins"/>
    <property type="match status" value="1"/>
</dbReference>
<dbReference type="GO" id="GO:0007166">
    <property type="term" value="P:cell surface receptor signaling pathway"/>
    <property type="evidence" value="ECO:0007669"/>
    <property type="project" value="InterPro"/>
</dbReference>
<feature type="transmembrane region" description="Helical" evidence="13">
    <location>
        <begin position="321"/>
        <end position="346"/>
    </location>
</feature>
<accession>A0A8B6GPX5</accession>
<dbReference type="OrthoDB" id="6226225at2759"/>
<dbReference type="PROSITE" id="PS50835">
    <property type="entry name" value="IG_LIKE"/>
    <property type="match status" value="1"/>
</dbReference>
<name>A0A8B6GPX5_MYTGA</name>
<dbReference type="GO" id="GO:0005886">
    <property type="term" value="C:plasma membrane"/>
    <property type="evidence" value="ECO:0007669"/>
    <property type="project" value="UniProtKB-SubCell"/>
</dbReference>
<feature type="transmembrane region" description="Helical" evidence="13">
    <location>
        <begin position="1544"/>
        <end position="1567"/>
    </location>
</feature>
<dbReference type="InterPro" id="IPR016187">
    <property type="entry name" value="CTDL_fold"/>
</dbReference>
<feature type="transmembrane region" description="Helical" evidence="13">
    <location>
        <begin position="539"/>
        <end position="562"/>
    </location>
</feature>
<feature type="domain" description="GAIN-B" evidence="15">
    <location>
        <begin position="170"/>
        <end position="315"/>
    </location>
</feature>
<dbReference type="InterPro" id="IPR013783">
    <property type="entry name" value="Ig-like_fold"/>
</dbReference>
<dbReference type="InterPro" id="IPR057244">
    <property type="entry name" value="GAIN_B"/>
</dbReference>
<feature type="domain" description="Ig-like" evidence="18">
    <location>
        <begin position="796"/>
        <end position="890"/>
    </location>
</feature>
<evidence type="ECO:0000256" key="10">
    <source>
        <dbReference type="ARBA" id="ARBA00023170"/>
    </source>
</evidence>
<sequence length="1622" mass="181189">MTWNATNVGLTAFSSCPEGFDGMVSRKCNQKGNSGVWGTANVTNCERRIFRNLIDQLENVNDGFQDVSIEQILIIYSNTTDSLNNQSSLITGDINSGVIILEKTTDIFSSKSRNISLPETEAYLSATNTLLSSDTATNLWQEVGDNNAAKVLNITSTFASVAFNSLQNNNKTLFSRPSLDVEINRNNEGNITFHAFNQPLGKDDRLFLAKESLKGTDFFIVFVDDKDITVITSVLSLALPGIDMLSLNPPLYLYFKYDQIHDEGVRCSFWDYNLEKNGFWSANGLKTVHQNSTYTECTSTHLTNFAVLLSLYEIPDNHDEYLGIITQIGCSVSIAALVVLLIIYFMEWRHVPTDKSKILVTMAVVFLLAYVIFLAGIEGTDNKVACKVVAVVLHFLFLVGIHMMVAEGIVHGKMLATVSKEPRSISPILLPIAWGIPVLIVAISMGVTKLEGYGDGKYCWLSTSNGLIWAFFAPCAVIVVINFMIFVFVVRKLFSIQAVKKQTKLQKFISGFRCFSVLAPLFGFTWTLGFFSINEDTIVLSYLFVIINSFQGLLILIVHGLLNPKIQSSWKRKISVFRKQEKFATTTKTTDEIAFDDITTLSSRRVFSSLEPTEGNQYSALESTEGHMYSGLKPTEDDFSGRISRATKDVIIDSHCTSRFTAFKEKCYNLVHKKSSWSQAKEECSKINSNLVTIKSLGEQKFVNEFISSVSFGETARVWIGLSRNPYNLSIFNWVDGTNVSYENWYKMKDYGDENPDEPNNEDEKCGNIFMETNKLGNWNDEKCEKEYFYICEKTPVQLISNISVDTNGKLSPIEGNRFTVRCVANTKSDMDELVYKWTLNDAEIIPLPSSRFQIVSYTNFSELSVRNTNPRDTGTLKCIVKFQNETGITSVDIVVYALRLVANPATLVKGTGTEVSCEIISNITNKLNTTFRLFGNGIYDASQEKYKDGVKVNIPKLFYSTTIRCEVQLHGQSSYSKTIHITVFDADAAFCAPETDTYTFGTHNLTWNATNTGQTAYSSCPEGFDGIVSRKCKLEDNFGVWEKLNVTDCTRRIFRVLINQLEHINDGFQSLTVEKILKIVSKTIHSLNNQSLLITGDINSGVIILEKSTGIFSSQNSNITFAETEAYLSATKTLLSSDTATDLWQEVGDNDAAKVMNITSTFAGVAFESHQNNTPLKISKPSLDVVIDQHNEGDITFHAFGQPNGTYDRLFLPKESLRERANTTGYIAIHYSTIAKFLPRKTSVDNKKVKVLTSVLSLTIPGISQIRLNPPLHLYFKNNQNHEKGVKCAYWDYTKNGFWSANGLKTVHSNSTFTECTSSHLTNFAVLLSLYEIPENHDEVLAVITQVGCSISIAALVLLLIIYYIEWRLLPSDKSKILVTMAAVFLLAYVVFLAGMEGTENKLGIHMMVAEGIVHGKMLATVSTEQRSISPILIPIGWGIPVLIVAISMAITKLEGYGDGKYCWLSTSNGLIWAFFVPCAVAVVTNFVIFVFVVKKLFSIQVVKKKTKLQQIISGLRCFSVLAPLFGFTWTLGFFSLNEDTIVFSYLFVIINSLQGLLIFIVHGLLNPKIQSSWKRKLSVFRKKGQFSTTTKTTEEITCDNIKAVAWKEGHSSIEDTKTES</sequence>
<evidence type="ECO:0000256" key="11">
    <source>
        <dbReference type="ARBA" id="ARBA00023180"/>
    </source>
</evidence>
<dbReference type="SMART" id="SM00303">
    <property type="entry name" value="GPS"/>
    <property type="match status" value="2"/>
</dbReference>
<dbReference type="SUPFAM" id="SSF81321">
    <property type="entry name" value="Family A G protein-coupled receptor-like"/>
    <property type="match status" value="1"/>
</dbReference>
<proteinExistence type="inferred from homology"/>
<evidence type="ECO:0000256" key="12">
    <source>
        <dbReference type="ARBA" id="ARBA00023224"/>
    </source>
</evidence>
<evidence type="ECO:0000256" key="8">
    <source>
        <dbReference type="ARBA" id="ARBA00023136"/>
    </source>
</evidence>
<evidence type="ECO:0000259" key="14">
    <source>
        <dbReference type="PROSITE" id="PS50041"/>
    </source>
</evidence>
<dbReference type="EMBL" id="UYJE01008770">
    <property type="protein sequence ID" value="VDI67126.1"/>
    <property type="molecule type" value="Genomic_DNA"/>
</dbReference>
<dbReference type="SMART" id="SM00008">
    <property type="entry name" value="HormR"/>
    <property type="match status" value="2"/>
</dbReference>
<dbReference type="PROSITE" id="PS50261">
    <property type="entry name" value="G_PROTEIN_RECEP_F2_4"/>
    <property type="match status" value="2"/>
</dbReference>
<evidence type="ECO:0000256" key="7">
    <source>
        <dbReference type="ARBA" id="ARBA00023040"/>
    </source>
</evidence>